<organism evidence="1">
    <name type="scientific">candidate division WOR-3 bacterium</name>
    <dbReference type="NCBI Taxonomy" id="2052148"/>
    <lineage>
        <taxon>Bacteria</taxon>
        <taxon>Bacteria division WOR-3</taxon>
    </lineage>
</organism>
<dbReference type="AlphaFoldDB" id="A0A7V3ZY89"/>
<protein>
    <recommendedName>
        <fullName evidence="2">Pilus assembly protein PilM</fullName>
    </recommendedName>
</protein>
<name>A0A7V3ZY89_UNCW3</name>
<evidence type="ECO:0008006" key="2">
    <source>
        <dbReference type="Google" id="ProtNLM"/>
    </source>
</evidence>
<accession>A0A7V3ZY89</accession>
<dbReference type="EMBL" id="DTDJ01000036">
    <property type="protein sequence ID" value="HGL17822.1"/>
    <property type="molecule type" value="Genomic_DNA"/>
</dbReference>
<gene>
    <name evidence="1" type="ORF">ENU66_05815</name>
</gene>
<comment type="caution">
    <text evidence="1">The sequence shown here is derived from an EMBL/GenBank/DDBJ whole genome shotgun (WGS) entry which is preliminary data.</text>
</comment>
<proteinExistence type="predicted"/>
<reference evidence="1" key="1">
    <citation type="journal article" date="2020" name="mSystems">
        <title>Genome- and Community-Level Interaction Insights into Carbon Utilization and Element Cycling Functions of Hydrothermarchaeota in Hydrothermal Sediment.</title>
        <authorList>
            <person name="Zhou Z."/>
            <person name="Liu Y."/>
            <person name="Xu W."/>
            <person name="Pan J."/>
            <person name="Luo Z.H."/>
            <person name="Li M."/>
        </authorList>
    </citation>
    <scope>NUCLEOTIDE SEQUENCE [LARGE SCALE GENOMIC DNA]</scope>
    <source>
        <strain evidence="1">SpSt-69</strain>
    </source>
</reference>
<sequence length="240" mass="27425">MIGIELDFETFRFIRRERGRILEFLEGSIKDLGKLKGEDIYISVSAPKVVGKFYDGKVSQRIVEEEFGVSFEIRKKDFKIGNKPYTFVGAVERETYELAMGLIESLKIPKVKRIDFSPFVFHDLLYALNFASRYKDFLAIHFGKNCFYYTVCKEGTIRLVSSAEMESYTNIVSELVKTFFEEGLTVAVVSGDYTKELTMELKEIAEDVDVEILNPFVGFSIISPKEVKQTLYSLALGVTL</sequence>
<evidence type="ECO:0000313" key="1">
    <source>
        <dbReference type="EMBL" id="HGL17822.1"/>
    </source>
</evidence>